<sequence length="516" mass="56004">MRPRRLLAAVLALAGCNTLALAGPGHAEPASVAIRWSGAVVAVRAGDALVASVDVEVSSEVTVLLVSAAGARVTAVPDGCAASSVIHERSSITADGDQLRCLVHPGERRLVVPLVVTAGAGEQVAVEAAAGRTGAVTTGLVSLGGRAEPAAYRFVSSPDFLNADVGDLRRGPTSWSPSRSENSTNASYRTALGRVLDAFRAERPGSVLVAGDLVEGHWGDDKTGARVFGPVDTHRERRRAVRRAAATYYPQWLERFRSRGLSVLPAVGDHELGDNPWRADDRRLVPAYEQAWARWFARKPDGSPRWRDRPRGSRHEMLAYAVRPVPELQLVTLDVFDVTERRARVQVDRAQLRWLRRVLDRAERDGVEWLVVQGHAPVLPVDKARGSSGLSIRGGAGSALWRTFRDHGVDLYLAGEVHDVSAVARDGVVQVTHGGMFQYGLTNYLRADVHADRLELQLRDFDVRWADAPDGSRLWQTRPSGIPKVVHVDPEPFTIGTMTLDRAGLRDSSGVLRPVG</sequence>
<dbReference type="Pfam" id="PF00149">
    <property type="entry name" value="Metallophos"/>
    <property type="match status" value="1"/>
</dbReference>
<dbReference type="RefSeq" id="WP_300961380.1">
    <property type="nucleotide sequence ID" value="NZ_JAUHJR010000005.1"/>
</dbReference>
<protein>
    <submittedName>
        <fullName evidence="3">Metallophosphoesterase</fullName>
    </submittedName>
</protein>
<dbReference type="SUPFAM" id="SSF56300">
    <property type="entry name" value="Metallo-dependent phosphatases"/>
    <property type="match status" value="1"/>
</dbReference>
<organism evidence="3 4">
    <name type="scientific">Nocardioides abyssi</name>
    <dbReference type="NCBI Taxonomy" id="3058370"/>
    <lineage>
        <taxon>Bacteria</taxon>
        <taxon>Bacillati</taxon>
        <taxon>Actinomycetota</taxon>
        <taxon>Actinomycetes</taxon>
        <taxon>Propionibacteriales</taxon>
        <taxon>Nocardioidaceae</taxon>
        <taxon>Nocardioides</taxon>
    </lineage>
</organism>
<proteinExistence type="predicted"/>
<evidence type="ECO:0000313" key="4">
    <source>
        <dbReference type="Proteomes" id="UP001168537"/>
    </source>
</evidence>
<keyword evidence="1" id="KW-0732">Signal</keyword>
<evidence type="ECO:0000313" key="3">
    <source>
        <dbReference type="EMBL" id="MDN4162209.1"/>
    </source>
</evidence>
<comment type="caution">
    <text evidence="3">The sequence shown here is derived from an EMBL/GenBank/DDBJ whole genome shotgun (WGS) entry which is preliminary data.</text>
</comment>
<name>A0ABT8EVU8_9ACTN</name>
<dbReference type="Gene3D" id="3.60.21.10">
    <property type="match status" value="1"/>
</dbReference>
<evidence type="ECO:0000256" key="1">
    <source>
        <dbReference type="SAM" id="SignalP"/>
    </source>
</evidence>
<accession>A0ABT8EVU8</accession>
<feature type="signal peptide" evidence="1">
    <location>
        <begin position="1"/>
        <end position="22"/>
    </location>
</feature>
<dbReference type="PROSITE" id="PS51257">
    <property type="entry name" value="PROKAR_LIPOPROTEIN"/>
    <property type="match status" value="1"/>
</dbReference>
<feature type="domain" description="Calcineurin-like phosphoesterase" evidence="2">
    <location>
        <begin position="190"/>
        <end position="418"/>
    </location>
</feature>
<dbReference type="Proteomes" id="UP001168537">
    <property type="component" value="Unassembled WGS sequence"/>
</dbReference>
<dbReference type="EMBL" id="JAUHJR010000005">
    <property type="protein sequence ID" value="MDN4162209.1"/>
    <property type="molecule type" value="Genomic_DNA"/>
</dbReference>
<keyword evidence="4" id="KW-1185">Reference proteome</keyword>
<reference evidence="3" key="1">
    <citation type="submission" date="2023-06" db="EMBL/GenBank/DDBJ databases">
        <title>Draft genome sequence of Nocardioides sp. SOB72.</title>
        <authorList>
            <person name="Zhang G."/>
        </authorList>
    </citation>
    <scope>NUCLEOTIDE SEQUENCE</scope>
    <source>
        <strain evidence="3">SOB72</strain>
    </source>
</reference>
<dbReference type="InterPro" id="IPR029052">
    <property type="entry name" value="Metallo-depent_PP-like"/>
</dbReference>
<evidence type="ECO:0000259" key="2">
    <source>
        <dbReference type="Pfam" id="PF00149"/>
    </source>
</evidence>
<dbReference type="InterPro" id="IPR004843">
    <property type="entry name" value="Calcineurin-like_PHP"/>
</dbReference>
<feature type="chain" id="PRO_5047217503" evidence="1">
    <location>
        <begin position="23"/>
        <end position="516"/>
    </location>
</feature>
<gene>
    <name evidence="3" type="ORF">QWY29_12665</name>
</gene>